<feature type="compositionally biased region" description="Basic residues" evidence="7">
    <location>
        <begin position="1098"/>
        <end position="1107"/>
    </location>
</feature>
<feature type="compositionally biased region" description="Acidic residues" evidence="7">
    <location>
        <begin position="770"/>
        <end position="798"/>
    </location>
</feature>
<feature type="domain" description="HECT" evidence="8">
    <location>
        <begin position="1514"/>
        <end position="1869"/>
    </location>
</feature>
<evidence type="ECO:0000256" key="7">
    <source>
        <dbReference type="SAM" id="MobiDB-lite"/>
    </source>
</evidence>
<feature type="compositionally biased region" description="Low complexity" evidence="7">
    <location>
        <begin position="71"/>
        <end position="83"/>
    </location>
</feature>
<comment type="similarity">
    <text evidence="2">Belongs to the UPL family. K-HECT subfamily.</text>
</comment>
<dbReference type="EC" id="2.3.2.26" evidence="3"/>
<dbReference type="InterPro" id="IPR011989">
    <property type="entry name" value="ARM-like"/>
</dbReference>
<feature type="region of interest" description="Disordered" evidence="7">
    <location>
        <begin position="1311"/>
        <end position="1344"/>
    </location>
</feature>
<feature type="compositionally biased region" description="Basic and acidic residues" evidence="7">
    <location>
        <begin position="172"/>
        <end position="186"/>
    </location>
</feature>
<dbReference type="GO" id="GO:0016607">
    <property type="term" value="C:nuclear speck"/>
    <property type="evidence" value="ECO:0007669"/>
    <property type="project" value="TreeGrafter"/>
</dbReference>
<feature type="compositionally biased region" description="Basic and acidic residues" evidence="7">
    <location>
        <begin position="137"/>
        <end position="151"/>
    </location>
</feature>
<dbReference type="SUPFAM" id="SSF56204">
    <property type="entry name" value="Hect, E3 ligase catalytic domain"/>
    <property type="match status" value="1"/>
</dbReference>
<feature type="compositionally biased region" description="Basic and acidic residues" evidence="7">
    <location>
        <begin position="732"/>
        <end position="751"/>
    </location>
</feature>
<protein>
    <recommendedName>
        <fullName evidence="3">HECT-type E3 ubiquitin transferase</fullName>
        <ecNumber evidence="3">2.3.2.26</ecNumber>
    </recommendedName>
</protein>
<keyword evidence="10" id="KW-1185">Reference proteome</keyword>
<evidence type="ECO:0000256" key="2">
    <source>
        <dbReference type="ARBA" id="ARBA00006331"/>
    </source>
</evidence>
<sequence>MGPAPSLKFEPSLDNNTTSSHSSSASRVTRSATKLAAGSSSAAVTPPNNSTVSHPPSKSRKRKADRDPSPDDTTTSAKAPPAQRAKKPKIATEEPPTPAAPKPRRKGTKQPANMAKPGSSSSNSGEKEKSPPAVPDTSRRKSSRGDKKTAQDPESSSLPTASTKRSKKAPTKKTEDIVMKDPEETPKNIPKRTTDAEGDADPSDEDGAEARRRYDDDDDDADDPFRGGYLGGGPHASMSSTLRALSGYVSGVSQRLRDILSNLRQKDDPSVQLIALQELSEILLVSNEDNLSGHFSPDQFVKELVTLMQPSEFGEENPEMMLYACRCIANLMEALPPSAANVVYGGAVPILCQKLLEIHFIDLAEQALSTLEKISAEFPSAIVREGGLTACLTYLDFFPTSTQRTAVTTAANCCKNIPQDSFPVIRDVMPILLNVLSSSDQKVVEQGSICVSRVVESFKYQQDKLEVLVSPDLLRAIRRLLQPGTTNLIGPNIHTQFLRVLSITARASPTLSAELFKMDIVDTLYQILTGVSPPSGLEDVASRIDSVFIMQALIHRPREQISETLNVICELLPAVQNASLSFQGDSYDRGFSADGSPSHLDSGSIASHNAERVELLGDCKEELKRFAIVLFPTLTDAYSSTVNLVVRQKVLLAQLKMLSTLDTSILEDALRTVPYASYLASILSQEDHPSLVTSALKAADLLLNRLPSIYGYQFYREGVMAEVSKLANKPTTKLESKPKAIKPDPETEATKAKPATVDAAPGQPSATNDEPSEDDSDQDGEDDEDDGEDGGDDDDEDGPREIRDDISPSPSDSSSSSQNYPMPSLATDYDINVFRAKKFLEVYETAKAKDVRDKASAILTELQTLAADIENCYIGDGNGDGTKLFTQLSKHFHGDALETVTSSELLHSEVVRVLLDVFSSSEEGVNANARTEFLEVFMTAPNHTSTGKGVPATPFSVFVHKLQDLLSRAEHFEVLTVHHNALDNNRSSPASMLSKQLRLKLVADDDAEMPRPYKNLMISIHAIATFKALDDYLRPRISLSERPRSARHREGVSNALATFAAAAGVPNPHHRLAERAAAASGDAPSLSTPSDPAATSRAARKAARSKKNPSTSDSTPAKEKSTSTRRSSRRHQPAEPSPSDLSAPAPERVQTPLECADERQMSDEDDIDDSSALDAIVDDLEDGMEREQLPEPTAVNMEIASTGKVTARKEDGTRVATPSHNSIASSHGPLGSRSRDHLTAGINSSAAGRAMSYAAAIQAVPQDWHIEFSIEDQRIPNETTIYRAVHYNKPQPADHSPRNVWSAIHTVKFKRVPGPPPPESASLKPLSGTASTADSSGMPPSLHEHPATSKILRLLNIFHEMNANLDDVLDDSKASLTVKAEPVAQFVNTKLTAKLNRQLEEPLIVASNCLPSWSEDLARLYPFLFPFETRHLFLQSTSFGYARSMTRWQNQSAEENRRDRHRDDRPFMGRLQRQKVRISRTRMLESAMKVMELYGGSASVLEVEYFEEVGTGLGPTLEFYSTVSKEFSKKRTKLWRENDANENDEYAFGKLGMFPAPMTVEQTETEGGKKILNQFKMLGKFIARSMLDSRIIDVSLNPTFFRVGDQPSTIPLSLGAVKTVDSQLAKSLKLLKQYASAKKDIDRKHVPNAQKAQAARQFVIDGAHIEDLGLDFTLPGYPAIELIPNGSNTSVTMDNVASYVDKVIDMTLGSGVQRQVDQFRAGFSEVFPYSALKAFTPGELVMLFGRVEEDWSIETLLDSIKADHGFNMDSKSVRNLLQTMSELSPPERRDFLQFVTGSPKLPIGGFKSLNPMFTVVCKPSEPPYTSDDFLISVMTCANYVKLPDYSTLNVLRERLLTAIHEGQGAFHLS</sequence>
<dbReference type="InterPro" id="IPR045322">
    <property type="entry name" value="HECTD1/TRIP12-like"/>
</dbReference>
<proteinExistence type="inferred from homology"/>
<dbReference type="GO" id="GO:0043161">
    <property type="term" value="P:proteasome-mediated ubiquitin-dependent protein catabolic process"/>
    <property type="evidence" value="ECO:0007669"/>
    <property type="project" value="TreeGrafter"/>
</dbReference>
<dbReference type="InterPro" id="IPR057948">
    <property type="entry name" value="TPR_TRIP12_N"/>
</dbReference>
<gene>
    <name evidence="9" type="ORF">OEA41_002517</name>
</gene>
<feature type="compositionally biased region" description="Acidic residues" evidence="7">
    <location>
        <begin position="196"/>
        <end position="207"/>
    </location>
</feature>
<evidence type="ECO:0000256" key="5">
    <source>
        <dbReference type="ARBA" id="ARBA00022786"/>
    </source>
</evidence>
<keyword evidence="5 6" id="KW-0833">Ubl conjugation pathway</keyword>
<dbReference type="Pfam" id="PF00632">
    <property type="entry name" value="HECT"/>
    <property type="match status" value="1"/>
</dbReference>
<feature type="region of interest" description="Disordered" evidence="7">
    <location>
        <begin position="1"/>
        <end position="235"/>
    </location>
</feature>
<evidence type="ECO:0000313" key="9">
    <source>
        <dbReference type="EMBL" id="KAK3175270.1"/>
    </source>
</evidence>
<organism evidence="9 10">
    <name type="scientific">Lepraria neglecta</name>
    <dbReference type="NCBI Taxonomy" id="209136"/>
    <lineage>
        <taxon>Eukaryota</taxon>
        <taxon>Fungi</taxon>
        <taxon>Dikarya</taxon>
        <taxon>Ascomycota</taxon>
        <taxon>Pezizomycotina</taxon>
        <taxon>Lecanoromycetes</taxon>
        <taxon>OSLEUM clade</taxon>
        <taxon>Lecanoromycetidae</taxon>
        <taxon>Lecanorales</taxon>
        <taxon>Lecanorineae</taxon>
        <taxon>Stereocaulaceae</taxon>
        <taxon>Lepraria</taxon>
    </lineage>
</organism>
<dbReference type="GO" id="GO:0061630">
    <property type="term" value="F:ubiquitin protein ligase activity"/>
    <property type="evidence" value="ECO:0007669"/>
    <property type="project" value="UniProtKB-EC"/>
</dbReference>
<feature type="compositionally biased region" description="Low complexity" evidence="7">
    <location>
        <begin position="17"/>
        <end position="33"/>
    </location>
</feature>
<evidence type="ECO:0000256" key="3">
    <source>
        <dbReference type="ARBA" id="ARBA00012485"/>
    </source>
</evidence>
<evidence type="ECO:0000256" key="4">
    <source>
        <dbReference type="ARBA" id="ARBA00022679"/>
    </source>
</evidence>
<feature type="compositionally biased region" description="Low complexity" evidence="7">
    <location>
        <begin position="807"/>
        <end position="824"/>
    </location>
</feature>
<comment type="caution">
    <text evidence="9">The sequence shown here is derived from an EMBL/GenBank/DDBJ whole genome shotgun (WGS) entry which is preliminary data.</text>
</comment>
<dbReference type="PROSITE" id="PS50237">
    <property type="entry name" value="HECT"/>
    <property type="match status" value="1"/>
</dbReference>
<dbReference type="InterPro" id="IPR000569">
    <property type="entry name" value="HECT_dom"/>
</dbReference>
<feature type="compositionally biased region" description="Polar residues" evidence="7">
    <location>
        <begin position="152"/>
        <end position="163"/>
    </location>
</feature>
<dbReference type="EMBL" id="JASNWA010000006">
    <property type="protein sequence ID" value="KAK3175270.1"/>
    <property type="molecule type" value="Genomic_DNA"/>
</dbReference>
<dbReference type="PANTHER" id="PTHR45670">
    <property type="entry name" value="E3 UBIQUITIN-PROTEIN LIGASE TRIP12"/>
    <property type="match status" value="1"/>
</dbReference>
<dbReference type="Gene3D" id="3.30.2410.10">
    <property type="entry name" value="Hect, E3 ligase catalytic domain"/>
    <property type="match status" value="1"/>
</dbReference>
<feature type="region of interest" description="Disordered" evidence="7">
    <location>
        <begin position="1074"/>
        <end position="1148"/>
    </location>
</feature>
<dbReference type="PANTHER" id="PTHR45670:SF1">
    <property type="entry name" value="E3 UBIQUITIN-PROTEIN LIGASE HECTD1"/>
    <property type="match status" value="1"/>
</dbReference>
<evidence type="ECO:0000256" key="1">
    <source>
        <dbReference type="ARBA" id="ARBA00000885"/>
    </source>
</evidence>
<dbReference type="InterPro" id="IPR035983">
    <property type="entry name" value="Hect_E3_ubiquitin_ligase"/>
</dbReference>
<dbReference type="Pfam" id="PF25579">
    <property type="entry name" value="TPR_TRIP12_N"/>
    <property type="match status" value="1"/>
</dbReference>
<keyword evidence="4" id="KW-0808">Transferase</keyword>
<feature type="active site" description="Glycyl thioester intermediate" evidence="6">
    <location>
        <position position="1836"/>
    </location>
</feature>
<evidence type="ECO:0000313" key="10">
    <source>
        <dbReference type="Proteomes" id="UP001276659"/>
    </source>
</evidence>
<evidence type="ECO:0000256" key="6">
    <source>
        <dbReference type="PROSITE-ProRule" id="PRU00104"/>
    </source>
</evidence>
<reference evidence="9" key="1">
    <citation type="submission" date="2022-11" db="EMBL/GenBank/DDBJ databases">
        <title>Chromosomal genome sequence assembly and mating type (MAT) locus characterization of the leprose asexual lichenized fungus Lepraria neglecta (Nyl.) Erichsen.</title>
        <authorList>
            <person name="Allen J.L."/>
            <person name="Pfeffer B."/>
        </authorList>
    </citation>
    <scope>NUCLEOTIDE SEQUENCE</scope>
    <source>
        <strain evidence="9">Allen 5258</strain>
    </source>
</reference>
<feature type="compositionally biased region" description="Polar residues" evidence="7">
    <location>
        <begin position="38"/>
        <end position="56"/>
    </location>
</feature>
<dbReference type="Gene3D" id="3.90.1750.10">
    <property type="entry name" value="Hect, E3 ligase catalytic domains"/>
    <property type="match status" value="1"/>
</dbReference>
<comment type="catalytic activity">
    <reaction evidence="1">
        <text>S-ubiquitinyl-[E2 ubiquitin-conjugating enzyme]-L-cysteine + [acceptor protein]-L-lysine = [E2 ubiquitin-conjugating enzyme]-L-cysteine + N(6)-ubiquitinyl-[acceptor protein]-L-lysine.</text>
        <dbReference type="EC" id="2.3.2.26"/>
    </reaction>
</comment>
<dbReference type="SUPFAM" id="SSF48371">
    <property type="entry name" value="ARM repeat"/>
    <property type="match status" value="1"/>
</dbReference>
<dbReference type="Proteomes" id="UP001276659">
    <property type="component" value="Unassembled WGS sequence"/>
</dbReference>
<name>A0AAD9ZBR3_9LECA</name>
<evidence type="ECO:0000259" key="8">
    <source>
        <dbReference type="PROSITE" id="PS50237"/>
    </source>
</evidence>
<feature type="region of interest" description="Disordered" evidence="7">
    <location>
        <begin position="1203"/>
        <end position="1235"/>
    </location>
</feature>
<dbReference type="GO" id="GO:0000209">
    <property type="term" value="P:protein polyubiquitination"/>
    <property type="evidence" value="ECO:0007669"/>
    <property type="project" value="TreeGrafter"/>
</dbReference>
<feature type="region of interest" description="Disordered" evidence="7">
    <location>
        <begin position="729"/>
        <end position="824"/>
    </location>
</feature>
<dbReference type="InterPro" id="IPR016024">
    <property type="entry name" value="ARM-type_fold"/>
</dbReference>
<dbReference type="CDD" id="cd00078">
    <property type="entry name" value="HECTc"/>
    <property type="match status" value="1"/>
</dbReference>
<dbReference type="Gene3D" id="1.25.10.10">
    <property type="entry name" value="Leucine-rich Repeat Variant"/>
    <property type="match status" value="1"/>
</dbReference>
<dbReference type="SMART" id="SM00119">
    <property type="entry name" value="HECTc"/>
    <property type="match status" value="1"/>
</dbReference>
<accession>A0AAD9ZBR3</accession>
<feature type="compositionally biased region" description="Polar residues" evidence="7">
    <location>
        <begin position="1216"/>
        <end position="1225"/>
    </location>
</feature>